<comment type="subunit">
    <text evidence="14">Forms a conjugate with ATG12. Part of the minor complex composed of 4 sets of ATG12-ATG5 and ATG16L1 (400 kDa); this complex interacts with ATG3 leading to disruption of ATG7 interaction and promotion of ATG8-like proteins lipidation. Forms an 800-kDa complex composed of ATG12-ATG5 and ATG16L2. The ATG12-ATG5 conjugate interacts with RAB33A; this interaction is bridged by ATG16L1 and promotes ATG12-ATG5-ATG16L1 complex recruitment to phagophores. Interacts with TECPR1; the interaction is direct and does not take place when ATG16L1 is associated with the ATG5-ATG12 conjugate. Interacts with DHX58/RIG-1, IFIH1/MDA5 and MAVS/IPS-1 in monomeric form as well as in ATG12-ATG5 conjugate form. The interaction with MAVS is further enhanced upon vesicular stomatitis virus (VSV) infection. Interacts with ATG3. Interacts with ATG7 and ATG10. Interacts with FADD. Interacts with Bassoon/BSN; this interaction is important for the regulation of presynaptic autophagy. Interacts with ATG16L2.</text>
</comment>
<dbReference type="GO" id="GO:0006995">
    <property type="term" value="P:cellular response to nitrogen starvation"/>
    <property type="evidence" value="ECO:0007669"/>
    <property type="project" value="TreeGrafter"/>
</dbReference>
<evidence type="ECO:0000259" key="18">
    <source>
        <dbReference type="Pfam" id="PF20638"/>
    </source>
</evidence>
<reference evidence="19" key="1">
    <citation type="journal article" date="2019" name="bioRxiv">
        <title>The Genome of the Zebra Mussel, Dreissena polymorpha: A Resource for Invasive Species Research.</title>
        <authorList>
            <person name="McCartney M.A."/>
            <person name="Auch B."/>
            <person name="Kono T."/>
            <person name="Mallez S."/>
            <person name="Zhang Y."/>
            <person name="Obille A."/>
            <person name="Becker A."/>
            <person name="Abrahante J.E."/>
            <person name="Garbe J."/>
            <person name="Badalamenti J.P."/>
            <person name="Herman A."/>
            <person name="Mangelson H."/>
            <person name="Liachko I."/>
            <person name="Sullivan S."/>
            <person name="Sone E.D."/>
            <person name="Koren S."/>
            <person name="Silverstein K.A.T."/>
            <person name="Beckman K.B."/>
            <person name="Gohl D.M."/>
        </authorList>
    </citation>
    <scope>NUCLEOTIDE SEQUENCE</scope>
    <source>
        <strain evidence="19">Duluth1</strain>
        <tissue evidence="19">Whole animal</tissue>
    </source>
</reference>
<dbReference type="GO" id="GO:0061908">
    <property type="term" value="C:phagophore"/>
    <property type="evidence" value="ECO:0007669"/>
    <property type="project" value="TreeGrafter"/>
</dbReference>
<dbReference type="InterPro" id="IPR007239">
    <property type="entry name" value="Atg5"/>
</dbReference>
<dbReference type="EMBL" id="JAIWYP010000011">
    <property type="protein sequence ID" value="KAH3738125.1"/>
    <property type="molecule type" value="Genomic_DNA"/>
</dbReference>
<evidence type="ECO:0000256" key="12">
    <source>
        <dbReference type="ARBA" id="ARBA00023136"/>
    </source>
</evidence>
<dbReference type="Pfam" id="PF20638">
    <property type="entry name" value="ATG5_UblA"/>
    <property type="match status" value="1"/>
</dbReference>
<dbReference type="GO" id="GO:0005776">
    <property type="term" value="C:autophagosome"/>
    <property type="evidence" value="ECO:0007669"/>
    <property type="project" value="TreeGrafter"/>
</dbReference>
<evidence type="ECO:0000256" key="9">
    <source>
        <dbReference type="ARBA" id="ARBA00022859"/>
    </source>
</evidence>
<name>A0A9D4D4Z3_DREPO</name>
<protein>
    <recommendedName>
        <fullName evidence="4 15">Autophagy protein 5</fullName>
    </recommendedName>
</protein>
<reference evidence="19" key="2">
    <citation type="submission" date="2020-11" db="EMBL/GenBank/DDBJ databases">
        <authorList>
            <person name="McCartney M.A."/>
            <person name="Auch B."/>
            <person name="Kono T."/>
            <person name="Mallez S."/>
            <person name="Becker A."/>
            <person name="Gohl D.M."/>
            <person name="Silverstein K.A.T."/>
            <person name="Koren S."/>
            <person name="Bechman K.B."/>
            <person name="Herman A."/>
            <person name="Abrahante J.E."/>
            <person name="Garbe J."/>
        </authorList>
    </citation>
    <scope>NUCLEOTIDE SEQUENCE</scope>
    <source>
        <strain evidence="19">Duluth1</strain>
        <tissue evidence="19">Whole animal</tissue>
    </source>
</reference>
<dbReference type="Pfam" id="PF20637">
    <property type="entry name" value="ATG5_HBR"/>
    <property type="match status" value="1"/>
</dbReference>
<evidence type="ECO:0000256" key="8">
    <source>
        <dbReference type="ARBA" id="ARBA00022843"/>
    </source>
</evidence>
<dbReference type="Gene3D" id="3.10.20.620">
    <property type="match status" value="1"/>
</dbReference>
<dbReference type="FunFam" id="3.10.20.620:FF:000001">
    <property type="entry name" value="Autophagy related 5"/>
    <property type="match status" value="1"/>
</dbReference>
<evidence type="ECO:0000313" key="19">
    <source>
        <dbReference type="EMBL" id="KAH3738125.1"/>
    </source>
</evidence>
<keyword evidence="7" id="KW-0053">Apoptosis</keyword>
<keyword evidence="12 15" id="KW-0472">Membrane</keyword>
<gene>
    <name evidence="19" type="ORF">DPMN_044752</name>
</gene>
<comment type="function">
    <text evidence="13">May play an important role in the apoptotic process, possibly within the modified cytoskeleton. Its expression is a relatively late event in the apoptotic process, occurring downstream of caspase activity. Plays a crucial role in IFN-gamma-induced autophagic cell death by interacting with FADD.</text>
</comment>
<dbReference type="GO" id="GO:0044233">
    <property type="term" value="C:mitochondria-associated endoplasmic reticulum membrane contact site"/>
    <property type="evidence" value="ECO:0007669"/>
    <property type="project" value="TreeGrafter"/>
</dbReference>
<organism evidence="19 20">
    <name type="scientific">Dreissena polymorpha</name>
    <name type="common">Zebra mussel</name>
    <name type="synonym">Mytilus polymorpha</name>
    <dbReference type="NCBI Taxonomy" id="45954"/>
    <lineage>
        <taxon>Eukaryota</taxon>
        <taxon>Metazoa</taxon>
        <taxon>Spiralia</taxon>
        <taxon>Lophotrochozoa</taxon>
        <taxon>Mollusca</taxon>
        <taxon>Bivalvia</taxon>
        <taxon>Autobranchia</taxon>
        <taxon>Heteroconchia</taxon>
        <taxon>Euheterodonta</taxon>
        <taxon>Imparidentia</taxon>
        <taxon>Neoheterodontei</taxon>
        <taxon>Myida</taxon>
        <taxon>Dreissenoidea</taxon>
        <taxon>Dreissenidae</taxon>
        <taxon>Dreissena</taxon>
    </lineage>
</organism>
<dbReference type="OrthoDB" id="272162at2759"/>
<dbReference type="PANTHER" id="PTHR13040:SF2">
    <property type="entry name" value="AUTOPHAGY PROTEIN 5"/>
    <property type="match status" value="1"/>
</dbReference>
<keyword evidence="8 15" id="KW-0832">Ubl conjugation</keyword>
<evidence type="ECO:0000256" key="1">
    <source>
        <dbReference type="ARBA" id="ARBA00004496"/>
    </source>
</evidence>
<comment type="function">
    <text evidence="15">Involved in autophagic vesicle formation.</text>
</comment>
<dbReference type="GO" id="GO:0002376">
    <property type="term" value="P:immune system process"/>
    <property type="evidence" value="ECO:0007669"/>
    <property type="project" value="UniProtKB-KW"/>
</dbReference>
<evidence type="ECO:0000256" key="15">
    <source>
        <dbReference type="RuleBase" id="RU361202"/>
    </source>
</evidence>
<keyword evidence="6 15" id="KW-1017">Isopeptide bond</keyword>
<dbReference type="GO" id="GO:0006915">
    <property type="term" value="P:apoptotic process"/>
    <property type="evidence" value="ECO:0007669"/>
    <property type="project" value="UniProtKB-KW"/>
</dbReference>
<feature type="domain" description="Autophagy protein ATG5 UblB" evidence="16">
    <location>
        <begin position="185"/>
        <end position="263"/>
    </location>
</feature>
<evidence type="ECO:0000256" key="10">
    <source>
        <dbReference type="ARBA" id="ARBA00022990"/>
    </source>
</evidence>
<evidence type="ECO:0000256" key="6">
    <source>
        <dbReference type="ARBA" id="ARBA00022499"/>
    </source>
</evidence>
<dbReference type="InterPro" id="IPR042526">
    <property type="entry name" value="Atg5_HR"/>
</dbReference>
<dbReference type="GO" id="GO:0043069">
    <property type="term" value="P:negative regulation of programmed cell death"/>
    <property type="evidence" value="ECO:0007669"/>
    <property type="project" value="UniProtKB-ARBA"/>
</dbReference>
<sequence>MMGDDRAILREIWEGRIPVCFTLSKDEVETEKPEPVFIMVARQTYFPLVTERVSKYLAGYVDKEKCGEMWLDYDGQPLKWHYPVGVLYDLYGNMGTGLPWKLTVHFQNFPEDELLRCTNRDVVESHFMSVVKEADWLKHRGNVINGMQKRDHKNMWMGLVNDKFDQFWPINKKLMETSEEEGFKHIPFRIYQVDLPVIQKLFRPVAEDGQQHCLEDLLKFALPDLDNDKWKVLLQGMEVPLSTPVHWLSEHLSYPDNFLHICVVVPNSGDVSVRW</sequence>
<keyword evidence="5" id="KW-0963">Cytoplasm</keyword>
<keyword evidence="10" id="KW-0007">Acetylation</keyword>
<dbReference type="PANTHER" id="PTHR13040">
    <property type="entry name" value="AUTOPHAGY PROTEIN 5"/>
    <property type="match status" value="1"/>
</dbReference>
<dbReference type="GO" id="GO:0034274">
    <property type="term" value="C:Atg12-Atg5-Atg16 complex"/>
    <property type="evidence" value="ECO:0007669"/>
    <property type="project" value="TreeGrafter"/>
</dbReference>
<dbReference type="Gene3D" id="3.10.20.90">
    <property type="entry name" value="Phosphatidylinositol 3-kinase Catalytic Subunit, Chain A, domain 1"/>
    <property type="match status" value="1"/>
</dbReference>
<dbReference type="Gene3D" id="1.10.246.190">
    <property type="entry name" value="Autophagy protein Apg5, helix rich domain"/>
    <property type="match status" value="1"/>
</dbReference>
<comment type="subunit">
    <text evidence="15">Conjugated with ATG12.</text>
</comment>
<comment type="subcellular location">
    <subcellularLocation>
        <location evidence="1">Cytoplasm</location>
    </subcellularLocation>
    <subcellularLocation>
        <location evidence="2 15">Preautophagosomal structure membrane</location>
        <topology evidence="2 15">Peripheral membrane protein</topology>
    </subcellularLocation>
</comment>
<evidence type="ECO:0000256" key="5">
    <source>
        <dbReference type="ARBA" id="ARBA00022490"/>
    </source>
</evidence>
<dbReference type="Proteomes" id="UP000828390">
    <property type="component" value="Unassembled WGS sequence"/>
</dbReference>
<evidence type="ECO:0000256" key="3">
    <source>
        <dbReference type="ARBA" id="ARBA00006910"/>
    </source>
</evidence>
<evidence type="ECO:0000256" key="14">
    <source>
        <dbReference type="ARBA" id="ARBA00093583"/>
    </source>
</evidence>
<comment type="caution">
    <text evidence="19">The sequence shown here is derived from an EMBL/GenBank/DDBJ whole genome shotgun (WGS) entry which is preliminary data.</text>
</comment>
<keyword evidence="9" id="KW-0391">Immunity</keyword>
<keyword evidence="11 15" id="KW-0072">Autophagy</keyword>
<dbReference type="AlphaFoldDB" id="A0A9D4D4Z3"/>
<dbReference type="Pfam" id="PF04106">
    <property type="entry name" value="ATG5_UblB"/>
    <property type="match status" value="1"/>
</dbReference>
<comment type="similarity">
    <text evidence="3 15">Belongs to the ATG5 family.</text>
</comment>
<evidence type="ECO:0000256" key="2">
    <source>
        <dbReference type="ARBA" id="ARBA00004623"/>
    </source>
</evidence>
<evidence type="ECO:0000256" key="11">
    <source>
        <dbReference type="ARBA" id="ARBA00023006"/>
    </source>
</evidence>
<dbReference type="GO" id="GO:0034727">
    <property type="term" value="P:piecemeal microautophagy of the nucleus"/>
    <property type="evidence" value="ECO:0007669"/>
    <property type="project" value="TreeGrafter"/>
</dbReference>
<evidence type="ECO:0000256" key="13">
    <source>
        <dbReference type="ARBA" id="ARBA00025421"/>
    </source>
</evidence>
<dbReference type="GO" id="GO:0019776">
    <property type="term" value="F:Atg8-family ligase activity"/>
    <property type="evidence" value="ECO:0007669"/>
    <property type="project" value="TreeGrafter"/>
</dbReference>
<feature type="domain" description="Autophagy protein ATG5 UblA" evidence="18">
    <location>
        <begin position="12"/>
        <end position="106"/>
    </location>
</feature>
<dbReference type="GO" id="GO:0000045">
    <property type="term" value="P:autophagosome assembly"/>
    <property type="evidence" value="ECO:0007669"/>
    <property type="project" value="UniProtKB-ARBA"/>
</dbReference>
<dbReference type="GO" id="GO:0000422">
    <property type="term" value="P:autophagy of mitochondrion"/>
    <property type="evidence" value="ECO:0007669"/>
    <property type="project" value="TreeGrafter"/>
</dbReference>
<evidence type="ECO:0000259" key="17">
    <source>
        <dbReference type="Pfam" id="PF20637"/>
    </source>
</evidence>
<accession>A0A9D4D4Z3</accession>
<dbReference type="GO" id="GO:0034045">
    <property type="term" value="C:phagophore assembly site membrane"/>
    <property type="evidence" value="ECO:0007669"/>
    <property type="project" value="UniProtKB-SubCell"/>
</dbReference>
<evidence type="ECO:0000256" key="4">
    <source>
        <dbReference type="ARBA" id="ARBA00015616"/>
    </source>
</evidence>
<dbReference type="FunFam" id="3.10.20.90:FF:000100">
    <property type="entry name" value="Autophagy related 5"/>
    <property type="match status" value="1"/>
</dbReference>
<dbReference type="InterPro" id="IPR048939">
    <property type="entry name" value="ATG5_UblA"/>
</dbReference>
<proteinExistence type="inferred from homology"/>
<evidence type="ECO:0000313" key="20">
    <source>
        <dbReference type="Proteomes" id="UP000828390"/>
    </source>
</evidence>
<dbReference type="InterPro" id="IPR042527">
    <property type="entry name" value="Atg5_UblA_dom_sf"/>
</dbReference>
<dbReference type="FunFam" id="1.10.246.190:FF:000001">
    <property type="entry name" value="Autophagy related 5"/>
    <property type="match status" value="1"/>
</dbReference>
<evidence type="ECO:0000259" key="16">
    <source>
        <dbReference type="Pfam" id="PF04106"/>
    </source>
</evidence>
<evidence type="ECO:0000256" key="7">
    <source>
        <dbReference type="ARBA" id="ARBA00022703"/>
    </source>
</evidence>
<keyword evidence="20" id="KW-1185">Reference proteome</keyword>
<dbReference type="InterPro" id="IPR048318">
    <property type="entry name" value="ATG5_UblB"/>
</dbReference>
<feature type="domain" description="Autophagy protein ATG5 alpha-helical bundle region" evidence="17">
    <location>
        <begin position="121"/>
        <end position="177"/>
    </location>
</feature>
<dbReference type="InterPro" id="IPR048940">
    <property type="entry name" value="ATG5_HBR"/>
</dbReference>